<protein>
    <submittedName>
        <fullName evidence="2">RCG35654</fullName>
    </submittedName>
</protein>
<evidence type="ECO:0000313" key="3">
    <source>
        <dbReference type="Proteomes" id="UP000234681"/>
    </source>
</evidence>
<proteinExistence type="predicted"/>
<accession>A6KF77</accession>
<dbReference type="EMBL" id="CH474043">
    <property type="protein sequence ID" value="EDL90929.1"/>
    <property type="molecule type" value="Genomic_DNA"/>
</dbReference>
<feature type="region of interest" description="Disordered" evidence="1">
    <location>
        <begin position="1"/>
        <end position="118"/>
    </location>
</feature>
<reference evidence="3" key="1">
    <citation type="submission" date="2005-09" db="EMBL/GenBank/DDBJ databases">
        <authorList>
            <person name="Mural R.J."/>
            <person name="Li P.W."/>
            <person name="Adams M.D."/>
            <person name="Amanatides P.G."/>
            <person name="Baden-Tillson H."/>
            <person name="Barnstead M."/>
            <person name="Chin S.H."/>
            <person name="Dew I."/>
            <person name="Evans C.A."/>
            <person name="Ferriera S."/>
            <person name="Flanigan M."/>
            <person name="Fosler C."/>
            <person name="Glodek A."/>
            <person name="Gu Z."/>
            <person name="Holt R.A."/>
            <person name="Jennings D."/>
            <person name="Kraft C.L."/>
            <person name="Lu F."/>
            <person name="Nguyen T."/>
            <person name="Nusskern D.R."/>
            <person name="Pfannkoch C.M."/>
            <person name="Sitter C."/>
            <person name="Sutton G.G."/>
            <person name="Venter J.C."/>
            <person name="Wang Z."/>
            <person name="Woodage T."/>
            <person name="Zheng X.H."/>
            <person name="Zhong F."/>
        </authorList>
    </citation>
    <scope>NUCLEOTIDE SEQUENCE [LARGE SCALE GENOMIC DNA]</scope>
    <source>
        <strain>BN</strain>
        <strain evidence="3">Sprague-Dawley</strain>
    </source>
</reference>
<evidence type="ECO:0000313" key="2">
    <source>
        <dbReference type="EMBL" id="EDL90929.1"/>
    </source>
</evidence>
<feature type="compositionally biased region" description="Basic residues" evidence="1">
    <location>
        <begin position="31"/>
        <end position="40"/>
    </location>
</feature>
<evidence type="ECO:0000256" key="1">
    <source>
        <dbReference type="SAM" id="MobiDB-lite"/>
    </source>
</evidence>
<dbReference type="Proteomes" id="UP000234681">
    <property type="component" value="Chromosome 9"/>
</dbReference>
<gene>
    <name evidence="2" type="ORF">rCG_35654</name>
</gene>
<organism evidence="2 3">
    <name type="scientific">Rattus norvegicus</name>
    <name type="common">Rat</name>
    <dbReference type="NCBI Taxonomy" id="10116"/>
    <lineage>
        <taxon>Eukaryota</taxon>
        <taxon>Metazoa</taxon>
        <taxon>Chordata</taxon>
        <taxon>Craniata</taxon>
        <taxon>Vertebrata</taxon>
        <taxon>Euteleostomi</taxon>
        <taxon>Mammalia</taxon>
        <taxon>Eutheria</taxon>
        <taxon>Euarchontoglires</taxon>
        <taxon>Glires</taxon>
        <taxon>Rodentia</taxon>
        <taxon>Myomorpha</taxon>
        <taxon>Muroidea</taxon>
        <taxon>Muridae</taxon>
        <taxon>Murinae</taxon>
        <taxon>Rattus</taxon>
    </lineage>
</organism>
<feature type="compositionally biased region" description="Low complexity" evidence="1">
    <location>
        <begin position="48"/>
        <end position="64"/>
    </location>
</feature>
<name>A6KF77_RAT</name>
<sequence length="155" mass="16770">MTSFSRYTPEFREVGSQRTGAGREPGNRGAGSRRARRARAGRSEPRTAPRARSRAAAQRGARAASTMHRCAGGRRANPTQLILGPRASLAIHRRRSRALLPLPPEQEGRKGKPDRKGAGCQFSLCSALPAYKKCSRDNVRKPEISVLLATVGRGG</sequence>
<dbReference type="AlphaFoldDB" id="A6KF77"/>
<feature type="compositionally biased region" description="Basic and acidic residues" evidence="1">
    <location>
        <begin position="106"/>
        <end position="117"/>
    </location>
</feature>